<organism evidence="16 17">
    <name type="scientific">Ramlibacter lithotrophicus</name>
    <dbReference type="NCBI Taxonomy" id="2606681"/>
    <lineage>
        <taxon>Bacteria</taxon>
        <taxon>Pseudomonadati</taxon>
        <taxon>Pseudomonadota</taxon>
        <taxon>Betaproteobacteria</taxon>
        <taxon>Burkholderiales</taxon>
        <taxon>Comamonadaceae</taxon>
        <taxon>Ramlibacter</taxon>
    </lineage>
</organism>
<dbReference type="GO" id="GO:0000155">
    <property type="term" value="F:phosphorelay sensor kinase activity"/>
    <property type="evidence" value="ECO:0007669"/>
    <property type="project" value="InterPro"/>
</dbReference>
<evidence type="ECO:0000259" key="13">
    <source>
        <dbReference type="PROSITE" id="PS50110"/>
    </source>
</evidence>
<dbReference type="Proteomes" id="UP000521868">
    <property type="component" value="Unassembled WGS sequence"/>
</dbReference>
<feature type="coiled-coil region" evidence="11">
    <location>
        <begin position="361"/>
        <end position="388"/>
    </location>
</feature>
<dbReference type="InterPro" id="IPR036890">
    <property type="entry name" value="HATPase_C_sf"/>
</dbReference>
<evidence type="ECO:0000256" key="10">
    <source>
        <dbReference type="PROSITE-ProRule" id="PRU00169"/>
    </source>
</evidence>
<comment type="function">
    <text evidence="8">Involved in the transmission of sensory signals from the chemoreceptors to the flagellar motors. CheA is autophosphorylated; it can transfer its phosphate group to either CheB or CheY.</text>
</comment>
<feature type="domain" description="HPt" evidence="15">
    <location>
        <begin position="171"/>
        <end position="275"/>
    </location>
</feature>
<evidence type="ECO:0000256" key="5">
    <source>
        <dbReference type="ARBA" id="ARBA00022679"/>
    </source>
</evidence>
<dbReference type="SMART" id="SM01231">
    <property type="entry name" value="H-kinase_dim"/>
    <property type="match status" value="1"/>
</dbReference>
<accession>A0A7X6I6M0</accession>
<evidence type="ECO:0000256" key="2">
    <source>
        <dbReference type="ARBA" id="ARBA00012438"/>
    </source>
</evidence>
<feature type="modified residue" description="4-aspartylphosphate" evidence="10">
    <location>
        <position position="866"/>
    </location>
</feature>
<evidence type="ECO:0000256" key="4">
    <source>
        <dbReference type="ARBA" id="ARBA00022553"/>
    </source>
</evidence>
<evidence type="ECO:0000256" key="1">
    <source>
        <dbReference type="ARBA" id="ARBA00000085"/>
    </source>
</evidence>
<dbReference type="RefSeq" id="WP_168107480.1">
    <property type="nucleotide sequence ID" value="NZ_VTOX01000003.1"/>
</dbReference>
<comment type="caution">
    <text evidence="16">The sequence shown here is derived from an EMBL/GenBank/DDBJ whole genome shotgun (WGS) entry which is preliminary data.</text>
</comment>
<dbReference type="InterPro" id="IPR036061">
    <property type="entry name" value="CheW-like_dom_sf"/>
</dbReference>
<reference evidence="16 17" key="1">
    <citation type="journal article" date="2020" name="Nature">
        <title>Bacterial chemolithoautotrophy via manganese oxidation.</title>
        <authorList>
            <person name="Yu H."/>
            <person name="Leadbetter J.R."/>
        </authorList>
    </citation>
    <scope>NUCLEOTIDE SEQUENCE [LARGE SCALE GENOMIC DNA]</scope>
    <source>
        <strain evidence="16 17">RBP-1</strain>
    </source>
</reference>
<evidence type="ECO:0000259" key="15">
    <source>
        <dbReference type="PROSITE" id="PS50894"/>
    </source>
</evidence>
<dbReference type="GO" id="GO:0006935">
    <property type="term" value="P:chemotaxis"/>
    <property type="evidence" value="ECO:0007669"/>
    <property type="project" value="InterPro"/>
</dbReference>
<dbReference type="CDD" id="cd00088">
    <property type="entry name" value="HPT"/>
    <property type="match status" value="1"/>
</dbReference>
<dbReference type="SUPFAM" id="SSF55874">
    <property type="entry name" value="ATPase domain of HSP90 chaperone/DNA topoisomerase II/histidine kinase"/>
    <property type="match status" value="1"/>
</dbReference>
<dbReference type="SMART" id="SM00387">
    <property type="entry name" value="HATPase_c"/>
    <property type="match status" value="1"/>
</dbReference>
<name>A0A7X6I6M0_9BURK</name>
<comment type="catalytic activity">
    <reaction evidence="1">
        <text>ATP + protein L-histidine = ADP + protein N-phospho-L-histidine.</text>
        <dbReference type="EC" id="2.7.13.3"/>
    </reaction>
</comment>
<dbReference type="PRINTS" id="PR00344">
    <property type="entry name" value="BCTRLSENSOR"/>
</dbReference>
<evidence type="ECO:0000256" key="6">
    <source>
        <dbReference type="ARBA" id="ARBA00022777"/>
    </source>
</evidence>
<dbReference type="PANTHER" id="PTHR43395:SF8">
    <property type="entry name" value="HISTIDINE KINASE"/>
    <property type="match status" value="1"/>
</dbReference>
<feature type="modified residue" description="Phosphohistidine" evidence="9">
    <location>
        <position position="218"/>
    </location>
</feature>
<dbReference type="InterPro" id="IPR008207">
    <property type="entry name" value="Sig_transdc_His_kin_Hpt_dom"/>
</dbReference>
<dbReference type="SMART" id="SM00448">
    <property type="entry name" value="REC"/>
    <property type="match status" value="1"/>
</dbReference>
<dbReference type="InterPro" id="IPR051315">
    <property type="entry name" value="Bact_Chemotaxis_CheA"/>
</dbReference>
<evidence type="ECO:0000256" key="7">
    <source>
        <dbReference type="ARBA" id="ARBA00023012"/>
    </source>
</evidence>
<dbReference type="PANTHER" id="PTHR43395">
    <property type="entry name" value="SENSOR HISTIDINE KINASE CHEA"/>
    <property type="match status" value="1"/>
</dbReference>
<dbReference type="Pfam" id="PF02518">
    <property type="entry name" value="HATPase_c"/>
    <property type="match status" value="1"/>
</dbReference>
<dbReference type="InterPro" id="IPR004105">
    <property type="entry name" value="CheA-like_dim"/>
</dbReference>
<dbReference type="GO" id="GO:0005737">
    <property type="term" value="C:cytoplasm"/>
    <property type="evidence" value="ECO:0007669"/>
    <property type="project" value="InterPro"/>
</dbReference>
<dbReference type="PROSITE" id="PS50109">
    <property type="entry name" value="HIS_KIN"/>
    <property type="match status" value="1"/>
</dbReference>
<sequence length="935" mass="100032">MKLDELIEALAGEVEAAQPRLERCLDELAALDAEAPAFLDALEQYAGQAQRMGEAAEMAGFPGLQAVCNHVLENTLMAAMLEPPERAPLVEFLRGWPPLMAYYLRNVSDPSAATGLVDHLVKAPHPLEEDQSLKMMHMLGAMPRQVLPGMLADQPARPVLATREDVALEMPADVDQKLLEGFFHEAPEQARYLVQLARNMVSGEGDSSDLVAAKRVAHTLKGSGAIIGLRGLASLGHHFEDILEHFEHAGGQVARPAADALLDAAYCLEQMVGYATGADDEPQQAQAVLQRVLDLANRIDRGESLEVALERVAAPAEGGAPAAPGVARLGAPTAAPGAALRVSVEHVDELFRLSGEVSVHSAAMEAHLKQLHEQARELLAQNLRVQKRLFELETLVDAPRLTGPGRRAAHDGFDPLEMNQYSELHSSAHALMEEASDARMLAQRLEEGLAQLGGVQLRHARLAKDLQHLVIGTRMTEAAVIESRLQRNVRSTCQATGKQALLAVAGGATRIDSDVLVRLTEPLLHLLRNAVDHGLEFPEERAAAGKDPVGRIELSFARQGQQVVLRCSDDGRGLDLPAIRQRAVERGLVAADQPLADEEISRLILLPGFSTADAVSEVSGRGIGLDVVREWAASVGGSVGIESRPGRGCTLELRFAASLSTIQSLIVEAGGQRFALPTLAIEQAVPRGAGRFEPLGGRLVYRWGKRVLPARCLAEACGLGADAEAPPPERDAVIVRVDRETIALAVDRLVDSRELLVKSPGRYARHLRGVVGLAILGDGSVAVNLDLAQLLSAAAAPRAAVAPAAPGATAGVPALPGVLIVDDALSVRNTLVQLVQDAGFRAEAARDGVEAIDALRQFRPDVVLTDLEMPNMNGIELTSHIRARADLQGLPVIMITSRSQEKHRRLATEAGVDTYITKPYNDAELLLTIRQALAA</sequence>
<keyword evidence="4 10" id="KW-0597">Phosphoprotein</keyword>
<feature type="domain" description="Response regulatory" evidence="13">
    <location>
        <begin position="817"/>
        <end position="933"/>
    </location>
</feature>
<dbReference type="Pfam" id="PF00072">
    <property type="entry name" value="Response_reg"/>
    <property type="match status" value="1"/>
</dbReference>
<dbReference type="SUPFAM" id="SSF50341">
    <property type="entry name" value="CheW-like"/>
    <property type="match status" value="1"/>
</dbReference>
<dbReference type="SMART" id="SM00260">
    <property type="entry name" value="CheW"/>
    <property type="match status" value="1"/>
</dbReference>
<gene>
    <name evidence="16" type="ORF">RAMLITH_11110</name>
</gene>
<feature type="domain" description="CheW-like" evidence="14">
    <location>
        <begin position="661"/>
        <end position="796"/>
    </location>
</feature>
<dbReference type="FunFam" id="3.30.565.10:FF:000016">
    <property type="entry name" value="Chemotaxis protein CheA, putative"/>
    <property type="match status" value="1"/>
</dbReference>
<keyword evidence="11" id="KW-0175">Coiled coil</keyword>
<evidence type="ECO:0000259" key="14">
    <source>
        <dbReference type="PROSITE" id="PS50851"/>
    </source>
</evidence>
<keyword evidence="7" id="KW-0902">Two-component regulatory system</keyword>
<dbReference type="AlphaFoldDB" id="A0A7X6I6M0"/>
<dbReference type="PROSITE" id="PS50110">
    <property type="entry name" value="RESPONSE_REGULATORY"/>
    <property type="match status" value="1"/>
</dbReference>
<dbReference type="Pfam" id="PF01627">
    <property type="entry name" value="Hpt"/>
    <property type="match status" value="1"/>
</dbReference>
<dbReference type="SUPFAM" id="SSF47226">
    <property type="entry name" value="Histidine-containing phosphotransfer domain, HPT domain"/>
    <property type="match status" value="1"/>
</dbReference>
<dbReference type="Pfam" id="PF01584">
    <property type="entry name" value="CheW"/>
    <property type="match status" value="1"/>
</dbReference>
<proteinExistence type="predicted"/>
<evidence type="ECO:0000259" key="12">
    <source>
        <dbReference type="PROSITE" id="PS50109"/>
    </source>
</evidence>
<dbReference type="CDD" id="cd17546">
    <property type="entry name" value="REC_hyHK_CKI1_RcsC-like"/>
    <property type="match status" value="1"/>
</dbReference>
<dbReference type="EC" id="2.7.13.3" evidence="2"/>
<evidence type="ECO:0000256" key="8">
    <source>
        <dbReference type="ARBA" id="ARBA00035100"/>
    </source>
</evidence>
<dbReference type="InterPro" id="IPR036641">
    <property type="entry name" value="HPT_dom_sf"/>
</dbReference>
<dbReference type="SMART" id="SM00073">
    <property type="entry name" value="HPT"/>
    <property type="match status" value="1"/>
</dbReference>
<feature type="domain" description="Histidine kinase" evidence="12">
    <location>
        <begin position="523"/>
        <end position="659"/>
    </location>
</feature>
<dbReference type="InterPro" id="IPR002545">
    <property type="entry name" value="CheW-lke_dom"/>
</dbReference>
<dbReference type="EMBL" id="VTOX01000003">
    <property type="protein sequence ID" value="NKE66370.1"/>
    <property type="molecule type" value="Genomic_DNA"/>
</dbReference>
<dbReference type="InterPro" id="IPR001789">
    <property type="entry name" value="Sig_transdc_resp-reg_receiver"/>
</dbReference>
<evidence type="ECO:0000313" key="16">
    <source>
        <dbReference type="EMBL" id="NKE66370.1"/>
    </source>
</evidence>
<dbReference type="SUPFAM" id="SSF52172">
    <property type="entry name" value="CheY-like"/>
    <property type="match status" value="1"/>
</dbReference>
<keyword evidence="17" id="KW-1185">Reference proteome</keyword>
<dbReference type="Gene3D" id="3.30.565.10">
    <property type="entry name" value="Histidine kinase-like ATPase, C-terminal domain"/>
    <property type="match status" value="1"/>
</dbReference>
<dbReference type="InterPro" id="IPR003594">
    <property type="entry name" value="HATPase_dom"/>
</dbReference>
<keyword evidence="5" id="KW-0808">Transferase</keyword>
<evidence type="ECO:0000313" key="17">
    <source>
        <dbReference type="Proteomes" id="UP000521868"/>
    </source>
</evidence>
<protein>
    <recommendedName>
        <fullName evidence="3">Chemotaxis protein CheA</fullName>
        <ecNumber evidence="2">2.7.13.3</ecNumber>
    </recommendedName>
</protein>
<evidence type="ECO:0000256" key="9">
    <source>
        <dbReference type="PROSITE-ProRule" id="PRU00110"/>
    </source>
</evidence>
<dbReference type="PROSITE" id="PS50894">
    <property type="entry name" value="HPT"/>
    <property type="match status" value="1"/>
</dbReference>
<dbReference type="InterPro" id="IPR005467">
    <property type="entry name" value="His_kinase_dom"/>
</dbReference>
<dbReference type="Gene3D" id="3.40.50.2300">
    <property type="match status" value="1"/>
</dbReference>
<evidence type="ECO:0000256" key="11">
    <source>
        <dbReference type="SAM" id="Coils"/>
    </source>
</evidence>
<dbReference type="InterPro" id="IPR004358">
    <property type="entry name" value="Sig_transdc_His_kin-like_C"/>
</dbReference>
<dbReference type="Gene3D" id="2.30.30.40">
    <property type="entry name" value="SH3 Domains"/>
    <property type="match status" value="1"/>
</dbReference>
<dbReference type="InterPro" id="IPR011006">
    <property type="entry name" value="CheY-like_superfamily"/>
</dbReference>
<dbReference type="Gene3D" id="1.20.120.160">
    <property type="entry name" value="HPT domain"/>
    <property type="match status" value="1"/>
</dbReference>
<dbReference type="PROSITE" id="PS50851">
    <property type="entry name" value="CHEW"/>
    <property type="match status" value="1"/>
</dbReference>
<evidence type="ECO:0000256" key="3">
    <source>
        <dbReference type="ARBA" id="ARBA00021495"/>
    </source>
</evidence>
<keyword evidence="6" id="KW-0418">Kinase</keyword>